<dbReference type="InterPro" id="IPR000829">
    <property type="entry name" value="DAGK"/>
</dbReference>
<dbReference type="CDD" id="cd14264">
    <property type="entry name" value="DAGK_IM"/>
    <property type="match status" value="1"/>
</dbReference>
<evidence type="ECO:0000256" key="10">
    <source>
        <dbReference type="ARBA" id="ARBA00022723"/>
    </source>
</evidence>
<accession>A0A1Q8YDG9</accession>
<feature type="binding site" evidence="21">
    <location>
        <position position="69"/>
    </location>
    <ligand>
        <name>substrate</name>
    </ligand>
</feature>
<evidence type="ECO:0000313" key="26">
    <source>
        <dbReference type="Proteomes" id="UP000185911"/>
    </source>
</evidence>
<organism evidence="25 26">
    <name type="scientific">Rhodoferax antarcticus ANT.BR</name>
    <dbReference type="NCBI Taxonomy" id="1111071"/>
    <lineage>
        <taxon>Bacteria</taxon>
        <taxon>Pseudomonadati</taxon>
        <taxon>Pseudomonadota</taxon>
        <taxon>Betaproteobacteria</taxon>
        <taxon>Burkholderiales</taxon>
        <taxon>Comamonadaceae</taxon>
        <taxon>Rhodoferax</taxon>
    </lineage>
</organism>
<evidence type="ECO:0000256" key="24">
    <source>
        <dbReference type="RuleBase" id="RU363065"/>
    </source>
</evidence>
<evidence type="ECO:0000256" key="15">
    <source>
        <dbReference type="ARBA" id="ARBA00022989"/>
    </source>
</evidence>
<dbReference type="InterPro" id="IPR033718">
    <property type="entry name" value="DAGK_prok"/>
</dbReference>
<evidence type="ECO:0000256" key="8">
    <source>
        <dbReference type="ARBA" id="ARBA00022679"/>
    </source>
</evidence>
<evidence type="ECO:0000256" key="18">
    <source>
        <dbReference type="ARBA" id="ARBA00023209"/>
    </source>
</evidence>
<dbReference type="GO" id="GO:0004143">
    <property type="term" value="F:ATP-dependent diacylglycerol kinase activity"/>
    <property type="evidence" value="ECO:0007669"/>
    <property type="project" value="UniProtKB-EC"/>
</dbReference>
<dbReference type="Pfam" id="PF01219">
    <property type="entry name" value="DAGK_prokar"/>
    <property type="match status" value="1"/>
</dbReference>
<keyword evidence="7 24" id="KW-0997">Cell inner membrane</keyword>
<keyword evidence="16 24" id="KW-0443">Lipid metabolism</keyword>
<dbReference type="STRING" id="81479.RA876_05810"/>
<comment type="subcellular location">
    <subcellularLocation>
        <location evidence="1 24">Cell inner membrane</location>
        <topology evidence="1 24">Multi-pass membrane protein</topology>
    </subcellularLocation>
</comment>
<feature type="binding site" evidence="21">
    <location>
        <begin position="23"/>
        <end position="26"/>
    </location>
    <ligand>
        <name>substrate</name>
    </ligand>
</feature>
<dbReference type="EC" id="2.7.1.107" evidence="3 24"/>
<keyword evidence="10 23" id="KW-0479">Metal-binding</keyword>
<feature type="binding site" evidence="22">
    <location>
        <position position="76"/>
    </location>
    <ligand>
        <name>ATP</name>
        <dbReference type="ChEBI" id="CHEBI:30616"/>
    </ligand>
</feature>
<protein>
    <recommendedName>
        <fullName evidence="4 24">Diacylglycerol kinase</fullName>
        <ecNumber evidence="3 24">2.7.1.107</ecNumber>
    </recommendedName>
</protein>
<comment type="catalytic activity">
    <reaction evidence="24">
        <text>a 1,2-diacyl-sn-glycerol + ATP = a 1,2-diacyl-sn-glycero-3-phosphate + ADP + H(+)</text>
        <dbReference type="Rhea" id="RHEA:10272"/>
        <dbReference type="ChEBI" id="CHEBI:15378"/>
        <dbReference type="ChEBI" id="CHEBI:17815"/>
        <dbReference type="ChEBI" id="CHEBI:30616"/>
        <dbReference type="ChEBI" id="CHEBI:58608"/>
        <dbReference type="ChEBI" id="CHEBI:456216"/>
        <dbReference type="EC" id="2.7.1.107"/>
    </reaction>
</comment>
<evidence type="ECO:0000256" key="9">
    <source>
        <dbReference type="ARBA" id="ARBA00022692"/>
    </source>
</evidence>
<evidence type="ECO:0000256" key="23">
    <source>
        <dbReference type="PIRSR" id="PIRSR600829-4"/>
    </source>
</evidence>
<evidence type="ECO:0000256" key="17">
    <source>
        <dbReference type="ARBA" id="ARBA00023136"/>
    </source>
</evidence>
<dbReference type="RefSeq" id="WP_075586607.1">
    <property type="nucleotide sequence ID" value="NZ_MSYM01000013.1"/>
</dbReference>
<keyword evidence="13 22" id="KW-0067">ATP-binding</keyword>
<dbReference type="GO" id="GO:0046872">
    <property type="term" value="F:metal ion binding"/>
    <property type="evidence" value="ECO:0007669"/>
    <property type="project" value="UniProtKB-KW"/>
</dbReference>
<dbReference type="PANTHER" id="PTHR34299">
    <property type="entry name" value="DIACYLGLYCEROL KINASE"/>
    <property type="match status" value="1"/>
</dbReference>
<dbReference type="Gene3D" id="1.10.287.3610">
    <property type="match status" value="1"/>
</dbReference>
<evidence type="ECO:0000256" key="7">
    <source>
        <dbReference type="ARBA" id="ARBA00022519"/>
    </source>
</evidence>
<dbReference type="GO" id="GO:0005886">
    <property type="term" value="C:plasma membrane"/>
    <property type="evidence" value="ECO:0007669"/>
    <property type="project" value="UniProtKB-SubCell"/>
</dbReference>
<dbReference type="InterPro" id="IPR036945">
    <property type="entry name" value="DAGK_sf"/>
</dbReference>
<evidence type="ECO:0000256" key="22">
    <source>
        <dbReference type="PIRSR" id="PIRSR600829-3"/>
    </source>
</evidence>
<dbReference type="GO" id="GO:0006654">
    <property type="term" value="P:phosphatidic acid biosynthetic process"/>
    <property type="evidence" value="ECO:0007669"/>
    <property type="project" value="InterPro"/>
</dbReference>
<keyword evidence="19 24" id="KW-1208">Phospholipid metabolism</keyword>
<evidence type="ECO:0000256" key="21">
    <source>
        <dbReference type="PIRSR" id="PIRSR600829-2"/>
    </source>
</evidence>
<dbReference type="GO" id="GO:0005524">
    <property type="term" value="F:ATP binding"/>
    <property type="evidence" value="ECO:0007669"/>
    <property type="project" value="UniProtKB-KW"/>
</dbReference>
<keyword evidence="11 22" id="KW-0547">Nucleotide-binding</keyword>
<evidence type="ECO:0000313" key="25">
    <source>
        <dbReference type="EMBL" id="OLP06094.1"/>
    </source>
</evidence>
<comment type="similarity">
    <text evidence="2 24">Belongs to the bacterial diacylglycerol kinase family.</text>
</comment>
<feature type="binding site" evidence="21">
    <location>
        <begin position="112"/>
        <end position="117"/>
    </location>
    <ligand>
        <name>substrate</name>
    </ligand>
</feature>
<evidence type="ECO:0000256" key="4">
    <source>
        <dbReference type="ARBA" id="ARBA00017575"/>
    </source>
</evidence>
<evidence type="ECO:0000256" key="12">
    <source>
        <dbReference type="ARBA" id="ARBA00022777"/>
    </source>
</evidence>
<keyword evidence="6" id="KW-0444">Lipid biosynthesis</keyword>
<keyword evidence="18" id="KW-0594">Phospholipid biosynthesis</keyword>
<evidence type="ECO:0000256" key="2">
    <source>
        <dbReference type="ARBA" id="ARBA00005967"/>
    </source>
</evidence>
<dbReference type="PANTHER" id="PTHR34299:SF1">
    <property type="entry name" value="DIACYLGLYCEROL KINASE"/>
    <property type="match status" value="1"/>
</dbReference>
<comment type="cofactor">
    <cofactor evidence="23">
        <name>Mg(2+)</name>
        <dbReference type="ChEBI" id="CHEBI:18420"/>
    </cofactor>
    <text evidence="23">Mn(2+), Zn(2+), Cd(2+) and Co(2+) support activity to lesser extents.</text>
</comment>
<keyword evidence="26" id="KW-1185">Reference proteome</keyword>
<dbReference type="AlphaFoldDB" id="A0A1Q8YDG9"/>
<feature type="binding site" evidence="21">
    <location>
        <position position="55"/>
    </location>
    <ligand>
        <name>substrate</name>
    </ligand>
</feature>
<feature type="transmembrane region" description="Helical" evidence="24">
    <location>
        <begin position="96"/>
        <end position="117"/>
    </location>
</feature>
<evidence type="ECO:0000256" key="6">
    <source>
        <dbReference type="ARBA" id="ARBA00022516"/>
    </source>
</evidence>
<keyword evidence="9 24" id="KW-0812">Transmembrane</keyword>
<comment type="caution">
    <text evidence="25">The sequence shown here is derived from an EMBL/GenBank/DDBJ whole genome shotgun (WGS) entry which is preliminary data.</text>
</comment>
<feature type="binding site" evidence="22">
    <location>
        <begin position="85"/>
        <end position="87"/>
    </location>
    <ligand>
        <name>ATP</name>
        <dbReference type="ChEBI" id="CHEBI:30616"/>
    </ligand>
</feature>
<feature type="binding site" evidence="23">
    <location>
        <position position="76"/>
    </location>
    <ligand>
        <name>a divalent metal cation</name>
        <dbReference type="ChEBI" id="CHEBI:60240"/>
    </ligand>
</feature>
<evidence type="ECO:0000256" key="14">
    <source>
        <dbReference type="ARBA" id="ARBA00022842"/>
    </source>
</evidence>
<keyword evidence="14 23" id="KW-0460">Magnesium</keyword>
<evidence type="ECO:0000256" key="5">
    <source>
        <dbReference type="ARBA" id="ARBA00022475"/>
    </source>
</evidence>
<proteinExistence type="inferred from homology"/>
<feature type="binding site" evidence="23">
    <location>
        <position position="28"/>
    </location>
    <ligand>
        <name>a divalent metal cation</name>
        <dbReference type="ChEBI" id="CHEBI:60240"/>
    </ligand>
</feature>
<comment type="caution">
    <text evidence="24">Lacks conserved residue(s) required for the propagation of feature annotation.</text>
</comment>
<reference evidence="25 26" key="1">
    <citation type="submission" date="2017-01" db="EMBL/GenBank/DDBJ databases">
        <title>Genome sequence of Rhodoferax antarcticus ANT.BR, a psychrophilic purple nonsulfur bacterium from an Antarctic microbial mat.</title>
        <authorList>
            <person name="Baker J."/>
            <person name="Riester C."/>
            <person name="Skinner B."/>
            <person name="Newell A."/>
            <person name="Swingley W."/>
            <person name="Madigan M."/>
            <person name="Jung D."/>
            <person name="Asao M."/>
            <person name="Chen M."/>
            <person name="Loughlin P."/>
            <person name="Pan H."/>
            <person name="Lin S."/>
            <person name="Li N."/>
            <person name="Shaw J."/>
            <person name="Prado M."/>
            <person name="Sherman C."/>
            <person name="Li X."/>
            <person name="Tang J."/>
            <person name="Blankenship R."/>
            <person name="Zhao T."/>
            <person name="Touchman J."/>
            <person name="Sattley M."/>
        </authorList>
    </citation>
    <scope>NUCLEOTIDE SEQUENCE [LARGE SCALE GENOMIC DNA]</scope>
    <source>
        <strain evidence="25 26">ANT.BR</strain>
    </source>
</reference>
<evidence type="ECO:0000256" key="1">
    <source>
        <dbReference type="ARBA" id="ARBA00004429"/>
    </source>
</evidence>
<keyword evidence="12 24" id="KW-0418">Kinase</keyword>
<evidence type="ECO:0000256" key="16">
    <source>
        <dbReference type="ARBA" id="ARBA00023098"/>
    </source>
</evidence>
<name>A0A1Q8YDG9_9BURK</name>
<feature type="binding site" evidence="21">
    <location>
        <position position="10"/>
    </location>
    <ligand>
        <name>substrate</name>
    </ligand>
</feature>
<evidence type="ECO:0000256" key="11">
    <source>
        <dbReference type="ARBA" id="ARBA00022741"/>
    </source>
</evidence>
<keyword evidence="5" id="KW-1003">Cell membrane</keyword>
<sequence length="123" mass="13482">MHVKQTGLKRLLLAFGYSVQGFRSGWSEPAFRQEAMAAFFLLPLAWWLGNTWLERAVLAGTVVAVMVVELLNTAMEATVDRVGFELHPLSKKAKDLGSAAVLLSLCFGGVVWAGALWQRFLGS</sequence>
<dbReference type="EMBL" id="MSYM01000013">
    <property type="protein sequence ID" value="OLP06094.1"/>
    <property type="molecule type" value="Genomic_DNA"/>
</dbReference>
<dbReference type="Proteomes" id="UP000185911">
    <property type="component" value="Unassembled WGS sequence"/>
</dbReference>
<feature type="binding site" evidence="21">
    <location>
        <position position="98"/>
    </location>
    <ligand>
        <name>substrate</name>
    </ligand>
</feature>
<feature type="active site" description="Proton acceptor" evidence="20">
    <location>
        <position position="69"/>
    </location>
</feature>
<evidence type="ECO:0000256" key="13">
    <source>
        <dbReference type="ARBA" id="ARBA00022840"/>
    </source>
</evidence>
<evidence type="ECO:0000256" key="19">
    <source>
        <dbReference type="ARBA" id="ARBA00023264"/>
    </source>
</evidence>
<keyword evidence="8 24" id="KW-0808">Transferase</keyword>
<keyword evidence="17 24" id="KW-0472">Membrane</keyword>
<feature type="binding site" evidence="22">
    <location>
        <begin position="94"/>
        <end position="95"/>
    </location>
    <ligand>
        <name>ATP</name>
        <dbReference type="ChEBI" id="CHEBI:30616"/>
    </ligand>
</feature>
<comment type="function">
    <text evidence="24">Catalyzes the ATP-dependent phosphorylation of sn-l,2-diacylglycerol (DAG) to phosphatidic acid. Involved in the recycling of diacylglycerol produced as a by-product during membrane-derived oligosaccharide (MDO) biosynthesis.</text>
</comment>
<evidence type="ECO:0000256" key="20">
    <source>
        <dbReference type="PIRSR" id="PIRSR600829-1"/>
    </source>
</evidence>
<feature type="binding site" evidence="22">
    <location>
        <position position="17"/>
    </location>
    <ligand>
        <name>ATP</name>
        <dbReference type="ChEBI" id="CHEBI:30616"/>
    </ligand>
</feature>
<evidence type="ECO:0000256" key="3">
    <source>
        <dbReference type="ARBA" id="ARBA00012133"/>
    </source>
</evidence>
<feature type="binding site" evidence="22">
    <location>
        <position position="28"/>
    </location>
    <ligand>
        <name>ATP</name>
        <dbReference type="ChEBI" id="CHEBI:30616"/>
    </ligand>
</feature>
<gene>
    <name evidence="25" type="primary">dgkA</name>
    <name evidence="25" type="ORF">BLL52_2324</name>
</gene>
<feature type="binding site" evidence="22">
    <location>
        <position position="10"/>
    </location>
    <ligand>
        <name>ATP</name>
        <dbReference type="ChEBI" id="CHEBI:30616"/>
    </ligand>
</feature>
<feature type="binding site" evidence="21">
    <location>
        <begin position="30"/>
        <end position="34"/>
    </location>
    <ligand>
        <name>substrate</name>
    </ligand>
</feature>
<keyword evidence="15 24" id="KW-1133">Transmembrane helix</keyword>